<feature type="domain" description="PapC-like C-terminal" evidence="12">
    <location>
        <begin position="738"/>
        <end position="799"/>
    </location>
</feature>
<evidence type="ECO:0000259" key="13">
    <source>
        <dbReference type="Pfam" id="PF13954"/>
    </source>
</evidence>
<dbReference type="Gene3D" id="3.10.20.410">
    <property type="match status" value="1"/>
</dbReference>
<dbReference type="GO" id="GO:0009297">
    <property type="term" value="P:pilus assembly"/>
    <property type="evidence" value="ECO:0007669"/>
    <property type="project" value="InterPro"/>
</dbReference>
<comment type="subcellular location">
    <subcellularLocation>
        <location evidence="1 10">Cell outer membrane</location>
        <topology evidence="1 10">Multi-pass membrane protein</topology>
    </subcellularLocation>
</comment>
<feature type="domain" description="PapC N-terminal" evidence="13">
    <location>
        <begin position="28"/>
        <end position="175"/>
    </location>
</feature>
<evidence type="ECO:0000256" key="10">
    <source>
        <dbReference type="RuleBase" id="RU003884"/>
    </source>
</evidence>
<gene>
    <name evidence="14" type="ORF">G9399_23970</name>
</gene>
<evidence type="ECO:0000256" key="11">
    <source>
        <dbReference type="SAM" id="SignalP"/>
    </source>
</evidence>
<keyword evidence="5 10" id="KW-1029">Fimbrium biogenesis</keyword>
<feature type="signal peptide" evidence="11">
    <location>
        <begin position="1"/>
        <end position="22"/>
    </location>
</feature>
<evidence type="ECO:0000256" key="5">
    <source>
        <dbReference type="ARBA" id="ARBA00022558"/>
    </source>
</evidence>
<dbReference type="EMBL" id="CP054160">
    <property type="protein sequence ID" value="QKJ60779.1"/>
    <property type="molecule type" value="Genomic_DNA"/>
</dbReference>
<dbReference type="PANTHER" id="PTHR30451">
    <property type="entry name" value="OUTER MEMBRANE USHER PROTEIN"/>
    <property type="match status" value="1"/>
</dbReference>
<evidence type="ECO:0000313" key="15">
    <source>
        <dbReference type="Proteomes" id="UP000503464"/>
    </source>
</evidence>
<dbReference type="Gene3D" id="2.60.40.2070">
    <property type="match status" value="1"/>
</dbReference>
<dbReference type="Gene3D" id="2.60.40.2610">
    <property type="entry name" value="Outer membrane usher protein FimD, plug domain"/>
    <property type="match status" value="1"/>
</dbReference>
<protein>
    <submittedName>
        <fullName evidence="14">Fimbrial biogenesis outer membrane usher protein</fullName>
    </submittedName>
</protein>
<evidence type="ECO:0000313" key="14">
    <source>
        <dbReference type="EMBL" id="QKJ60779.1"/>
    </source>
</evidence>
<feature type="chain" id="PRO_5042218056" evidence="11">
    <location>
        <begin position="23"/>
        <end position="823"/>
    </location>
</feature>
<evidence type="ECO:0000256" key="6">
    <source>
        <dbReference type="ARBA" id="ARBA00022692"/>
    </source>
</evidence>
<comment type="similarity">
    <text evidence="2 10">Belongs to the fimbrial export usher family.</text>
</comment>
<keyword evidence="6 10" id="KW-0812">Transmembrane</keyword>
<dbReference type="PANTHER" id="PTHR30451:SF21">
    <property type="entry name" value="FIMBRIAL USHER DOMAIN-CONTAINING PROTEIN YDET-RELATED"/>
    <property type="match status" value="1"/>
</dbReference>
<keyword evidence="7 11" id="KW-0732">Signal</keyword>
<dbReference type="GO" id="GO:0009279">
    <property type="term" value="C:cell outer membrane"/>
    <property type="evidence" value="ECO:0007669"/>
    <property type="project" value="UniProtKB-SubCell"/>
</dbReference>
<organism evidence="14 15">
    <name type="scientific">Serratia fonticola</name>
    <dbReference type="NCBI Taxonomy" id="47917"/>
    <lineage>
        <taxon>Bacteria</taxon>
        <taxon>Pseudomonadati</taxon>
        <taxon>Pseudomonadota</taxon>
        <taxon>Gammaproteobacteria</taxon>
        <taxon>Enterobacterales</taxon>
        <taxon>Yersiniaceae</taxon>
        <taxon>Serratia</taxon>
    </lineage>
</organism>
<evidence type="ECO:0000259" key="12">
    <source>
        <dbReference type="Pfam" id="PF13953"/>
    </source>
</evidence>
<dbReference type="GO" id="GO:0015473">
    <property type="term" value="F:fimbrial usher porin activity"/>
    <property type="evidence" value="ECO:0007669"/>
    <property type="project" value="InterPro"/>
</dbReference>
<keyword evidence="3 10" id="KW-0813">Transport</keyword>
<dbReference type="Gene3D" id="2.60.40.3110">
    <property type="match status" value="1"/>
</dbReference>
<keyword evidence="4" id="KW-1134">Transmembrane beta strand</keyword>
<evidence type="ECO:0000256" key="4">
    <source>
        <dbReference type="ARBA" id="ARBA00022452"/>
    </source>
</evidence>
<dbReference type="Pfam" id="PF13953">
    <property type="entry name" value="PapC_C"/>
    <property type="match status" value="1"/>
</dbReference>
<dbReference type="InterPro" id="IPR018030">
    <property type="entry name" value="Fimbrial_membr_usher_CS"/>
</dbReference>
<evidence type="ECO:0000256" key="1">
    <source>
        <dbReference type="ARBA" id="ARBA00004571"/>
    </source>
</evidence>
<dbReference type="PROSITE" id="PS01151">
    <property type="entry name" value="FIMBRIAL_USHER"/>
    <property type="match status" value="1"/>
</dbReference>
<dbReference type="SUPFAM" id="SSF141729">
    <property type="entry name" value="FimD N-terminal domain-like"/>
    <property type="match status" value="1"/>
</dbReference>
<reference evidence="15" key="1">
    <citation type="submission" date="2020-03" db="EMBL/GenBank/DDBJ databases">
        <title>Genome sequences of seven Enterobacteriaceae strains isolated from Canadian wastewater treatment facilities.</title>
        <authorList>
            <person name="Huang H."/>
            <person name="Chmara J.T."/>
            <person name="Duceppe M.-O."/>
        </authorList>
    </citation>
    <scope>NUCLEOTIDE SEQUENCE [LARGE SCALE GENOMIC DNA]</scope>
    <source>
        <strain evidence="15">Biosolid 3</strain>
    </source>
</reference>
<evidence type="ECO:0000256" key="2">
    <source>
        <dbReference type="ARBA" id="ARBA00008064"/>
    </source>
</evidence>
<evidence type="ECO:0000256" key="9">
    <source>
        <dbReference type="ARBA" id="ARBA00023237"/>
    </source>
</evidence>
<name>A0AAE7ELF0_SERFO</name>
<sequence>MFKYSLRVAVSACLFFNLKGYAAETDLYFDTDFMNRAEGQSADIKPEINNILQKNTLGEGRYPVLLFINNREYGQVQVEFKQKGDVLVPLIPISLLHLAGVKPESLITQRTDSSGIISDDITSSIPESQTIFKTRSLTLNISIPQIYIDTVAKGYVPPTEWDEGINAARLNYQISAGQSHSTNGNNTNTASAYLHSGLNIAGWRARSSIAYLKNRPSQLYNSYIERDLPGTLGRLMMGELFTQGNVMESIPFRGVQASSDADMLPDAMQGYAPVIRGIANSQAKVEIRQHGYSLYTTFVPPGPFEITDLNTAAGNGDLELLITEANGEERRFTQPYATLGNLLRQDTWRYSIAAGSYNAPQQSQKPNFVQLVGALGLPRDYTASVGVVAAETYRAAQAGVGKGLGRWGAISVDITHATSQFENSDQSGQSYAIRYGKAFSSGTNLRFTGYRYSTSGYRSFTESISERSQPAFNGRAESRRNRLEANITQNIGKGSSIYAVISQQDYWGSNFRESQAQLGFNTMVGTVNVGMYASKSLKSMNTGNQGAEVSLTLSMPLGQKSINTTLARNNRGQYAKTLGISGVTGDHTQLNYNVDASQYQTGSNQISASGGYRTPWAQLSAGVIQSRDTQSGNIGVSGSLLAHSDGIETGPYLGETIGLIHVEGTPNVEVQNNPGNPTNQRGYSVVSYLRPYRSNRIILDTRNTDNDTVIASGVTELVPRRGAIAKIQFNVVKATQLLVSLKLTDGRYVPFGADVKDGNGNDLTLVGQAGQALFSSDQTRLTMNIKWGKKTNQRCRTTIDTANGIMSDGIYMIDAQCQLISEK</sequence>
<keyword evidence="8 10" id="KW-0472">Membrane</keyword>
<dbReference type="Pfam" id="PF13954">
    <property type="entry name" value="PapC_N"/>
    <property type="match status" value="1"/>
</dbReference>
<evidence type="ECO:0000256" key="7">
    <source>
        <dbReference type="ARBA" id="ARBA00022729"/>
    </source>
</evidence>
<dbReference type="Pfam" id="PF00577">
    <property type="entry name" value="Usher"/>
    <property type="match status" value="1"/>
</dbReference>
<dbReference type="InterPro" id="IPR043142">
    <property type="entry name" value="PapC-like_C_sf"/>
</dbReference>
<dbReference type="RefSeq" id="WP_173409912.1">
    <property type="nucleotide sequence ID" value="NZ_CP054160.3"/>
</dbReference>
<dbReference type="Proteomes" id="UP000503464">
    <property type="component" value="Chromosome"/>
</dbReference>
<dbReference type="InterPro" id="IPR042186">
    <property type="entry name" value="FimD_plug_dom"/>
</dbReference>
<dbReference type="InterPro" id="IPR000015">
    <property type="entry name" value="Fimb_usher"/>
</dbReference>
<dbReference type="InterPro" id="IPR037224">
    <property type="entry name" value="PapC_N_sf"/>
</dbReference>
<accession>A0AAE7ELF0</accession>
<dbReference type="AlphaFoldDB" id="A0AAE7ELF0"/>
<evidence type="ECO:0000256" key="3">
    <source>
        <dbReference type="ARBA" id="ARBA00022448"/>
    </source>
</evidence>
<keyword evidence="9 10" id="KW-0998">Cell outer membrane</keyword>
<proteinExistence type="inferred from homology"/>
<dbReference type="InterPro" id="IPR025885">
    <property type="entry name" value="PapC_N"/>
</dbReference>
<evidence type="ECO:0000256" key="8">
    <source>
        <dbReference type="ARBA" id="ARBA00023136"/>
    </source>
</evidence>
<dbReference type="InterPro" id="IPR025949">
    <property type="entry name" value="PapC-like_C"/>
</dbReference>